<gene>
    <name evidence="1" type="ORF">OICFNHDK_4413</name>
</gene>
<reference evidence="1" key="2">
    <citation type="submission" date="2021-08" db="EMBL/GenBank/DDBJ databases">
        <authorList>
            <person name="Tani A."/>
            <person name="Ola A."/>
            <person name="Ogura Y."/>
            <person name="Katsura K."/>
            <person name="Hayashi T."/>
        </authorList>
    </citation>
    <scope>NUCLEOTIDE SEQUENCE</scope>
    <source>
        <strain evidence="1">DSM 21893</strain>
    </source>
</reference>
<protein>
    <submittedName>
        <fullName evidence="1">Uncharacterized protein</fullName>
    </submittedName>
</protein>
<evidence type="ECO:0000313" key="2">
    <source>
        <dbReference type="Proteomes" id="UP001055307"/>
    </source>
</evidence>
<dbReference type="RefSeq" id="WP_192215972.1">
    <property type="nucleotide sequence ID" value="NZ_BPQF01000031.1"/>
</dbReference>
<dbReference type="EMBL" id="BPQF01000031">
    <property type="protein sequence ID" value="GJD41929.1"/>
    <property type="molecule type" value="Genomic_DNA"/>
</dbReference>
<evidence type="ECO:0000313" key="1">
    <source>
        <dbReference type="EMBL" id="GJD41929.1"/>
    </source>
</evidence>
<reference evidence="1" key="1">
    <citation type="journal article" date="2016" name="Front. Microbiol.">
        <title>Genome Sequence of the Piezophilic, Mesophilic Sulfate-Reducing Bacterium Desulfovibrio indicus J2T.</title>
        <authorList>
            <person name="Cao J."/>
            <person name="Maignien L."/>
            <person name="Shao Z."/>
            <person name="Alain K."/>
            <person name="Jebbar M."/>
        </authorList>
    </citation>
    <scope>NUCLEOTIDE SEQUENCE</scope>
    <source>
        <strain evidence="1">DSM 21893</strain>
    </source>
</reference>
<keyword evidence="2" id="KW-1185">Reference proteome</keyword>
<sequence length="274" mass="30341">MGRSRSVVLDRETATELDPASARFQLANNLQARLRFAGIMAQHLDRAVGALPPDEPVFFVTLIARRFTVREGQAAAFKVHPLHSWTHQILRGCNYVGMVEGAYYSNLDVTGAGYQRAVSWHTHAIVWGITEEQLREICNAANRRYQTIVPGIDAAHFRTIERSEVEGQALYMSKGQLSDYRLIPRKREAVDAETGEVTTPTTGRFRQAKQDLRPGTAARLCQVFAGRTIGELAFAGGGGRTVLKAIRHEAGADLRRWESQQASQAAGSRQPGDR</sequence>
<organism evidence="1 2">
    <name type="scientific">Methylobacterium bullatum</name>
    <dbReference type="NCBI Taxonomy" id="570505"/>
    <lineage>
        <taxon>Bacteria</taxon>
        <taxon>Pseudomonadati</taxon>
        <taxon>Pseudomonadota</taxon>
        <taxon>Alphaproteobacteria</taxon>
        <taxon>Hyphomicrobiales</taxon>
        <taxon>Methylobacteriaceae</taxon>
        <taxon>Methylobacterium</taxon>
    </lineage>
</organism>
<proteinExistence type="predicted"/>
<comment type="caution">
    <text evidence="1">The sequence shown here is derived from an EMBL/GenBank/DDBJ whole genome shotgun (WGS) entry which is preliminary data.</text>
</comment>
<accession>A0AAV4ZCQ8</accession>
<name>A0AAV4ZCQ8_9HYPH</name>
<dbReference type="AlphaFoldDB" id="A0AAV4ZCQ8"/>
<dbReference type="Proteomes" id="UP001055307">
    <property type="component" value="Unassembled WGS sequence"/>
</dbReference>